<name>A0A3P6SY43_DIBLA</name>
<sequence length="479" mass="52721">MDDFYGDGCRLAARENCTKNRGEPQLWFMHKADFREGQHAPRIRPEAKEIVEKNSVHVSTACLAGFADRNGDSNKVQDEVASASHQRLRTAEANTIASKIRNPQEEWFDFEGNQKLQLKPKPPRVGASKIAAEFMRQQNRGSDWFTPINKPISIRGVLRMRSKSSTAADLRASSASNCLAHPSQAASTCMEGENNLPNGALRKNMRRVREEGLEYAERNRNNNLVSARTSPQDDASDDGSPDYAPTAAYGGAVKSVPKVHGEEAREWRNRGIGGSMGQGIFAGTAKIPRPATALRVRPEAMEIRERMVSGNQLARRITQQDGDIPLSPFRRSKMISNEAEAAFLRDRVGRMNELIGKNAKSTTFPYPSKVQARVVNSDAARGIQARSTGAAAQELLTHTDLCEARPVDRNTSADARLTAERNRIGSVGALLGYHDKSVNKPQPSPQIPPNTLRLTNTEARTIAEQQRGGETMRGLMMPG</sequence>
<dbReference type="Proteomes" id="UP000281553">
    <property type="component" value="Unassembled WGS sequence"/>
</dbReference>
<evidence type="ECO:0000256" key="1">
    <source>
        <dbReference type="SAM" id="MobiDB-lite"/>
    </source>
</evidence>
<feature type="region of interest" description="Disordered" evidence="1">
    <location>
        <begin position="216"/>
        <end position="261"/>
    </location>
</feature>
<dbReference type="EMBL" id="UYRU01042501">
    <property type="protein sequence ID" value="VDK75909.1"/>
    <property type="molecule type" value="Genomic_DNA"/>
</dbReference>
<gene>
    <name evidence="2" type="ORF">DILT_LOCUS2706</name>
</gene>
<dbReference type="OrthoDB" id="6238492at2759"/>
<proteinExistence type="predicted"/>
<organism evidence="2 3">
    <name type="scientific">Dibothriocephalus latus</name>
    <name type="common">Fish tapeworm</name>
    <name type="synonym">Diphyllobothrium latum</name>
    <dbReference type="NCBI Taxonomy" id="60516"/>
    <lineage>
        <taxon>Eukaryota</taxon>
        <taxon>Metazoa</taxon>
        <taxon>Spiralia</taxon>
        <taxon>Lophotrochozoa</taxon>
        <taxon>Platyhelminthes</taxon>
        <taxon>Cestoda</taxon>
        <taxon>Eucestoda</taxon>
        <taxon>Diphyllobothriidea</taxon>
        <taxon>Diphyllobothriidae</taxon>
        <taxon>Dibothriocephalus</taxon>
    </lineage>
</organism>
<evidence type="ECO:0000313" key="2">
    <source>
        <dbReference type="EMBL" id="VDK75909.1"/>
    </source>
</evidence>
<keyword evidence="3" id="KW-1185">Reference proteome</keyword>
<reference evidence="2 3" key="1">
    <citation type="submission" date="2018-11" db="EMBL/GenBank/DDBJ databases">
        <authorList>
            <consortium name="Pathogen Informatics"/>
        </authorList>
    </citation>
    <scope>NUCLEOTIDE SEQUENCE [LARGE SCALE GENOMIC DNA]</scope>
</reference>
<feature type="compositionally biased region" description="Polar residues" evidence="1">
    <location>
        <begin position="221"/>
        <end position="233"/>
    </location>
</feature>
<evidence type="ECO:0000313" key="3">
    <source>
        <dbReference type="Proteomes" id="UP000281553"/>
    </source>
</evidence>
<protein>
    <submittedName>
        <fullName evidence="2">Uncharacterized protein</fullName>
    </submittedName>
</protein>
<accession>A0A3P6SY43</accession>
<dbReference type="AlphaFoldDB" id="A0A3P6SY43"/>